<dbReference type="Gene3D" id="3.40.50.720">
    <property type="entry name" value="NAD(P)-binding Rossmann-like Domain"/>
    <property type="match status" value="1"/>
</dbReference>
<dbReference type="CDD" id="cd05233">
    <property type="entry name" value="SDR_c"/>
    <property type="match status" value="1"/>
</dbReference>
<feature type="region of interest" description="Disordered" evidence="3">
    <location>
        <begin position="264"/>
        <end position="284"/>
    </location>
</feature>
<dbReference type="EMBL" id="OZ075133">
    <property type="protein sequence ID" value="CAL4986000.1"/>
    <property type="molecule type" value="Genomic_DNA"/>
</dbReference>
<dbReference type="InterPro" id="IPR036291">
    <property type="entry name" value="NAD(P)-bd_dom_sf"/>
</dbReference>
<protein>
    <submittedName>
        <fullName evidence="4">Uncharacterized protein</fullName>
    </submittedName>
</protein>
<proteinExistence type="inferred from homology"/>
<keyword evidence="5" id="KW-1185">Reference proteome</keyword>
<comment type="similarity">
    <text evidence="1">Belongs to the short-chain dehydrogenases/reductases (SDR) family.</text>
</comment>
<gene>
    <name evidence="4" type="ORF">URODEC1_LOCUS58203</name>
</gene>
<dbReference type="InterPro" id="IPR002347">
    <property type="entry name" value="SDR_fam"/>
</dbReference>
<evidence type="ECO:0000313" key="4">
    <source>
        <dbReference type="EMBL" id="CAL4986000.1"/>
    </source>
</evidence>
<dbReference type="SUPFAM" id="SSF51735">
    <property type="entry name" value="NAD(P)-binding Rossmann-fold domains"/>
    <property type="match status" value="1"/>
</dbReference>
<keyword evidence="2" id="KW-0560">Oxidoreductase</keyword>
<organism evidence="4 5">
    <name type="scientific">Urochloa decumbens</name>
    <dbReference type="NCBI Taxonomy" id="240449"/>
    <lineage>
        <taxon>Eukaryota</taxon>
        <taxon>Viridiplantae</taxon>
        <taxon>Streptophyta</taxon>
        <taxon>Embryophyta</taxon>
        <taxon>Tracheophyta</taxon>
        <taxon>Spermatophyta</taxon>
        <taxon>Magnoliopsida</taxon>
        <taxon>Liliopsida</taxon>
        <taxon>Poales</taxon>
        <taxon>Poaceae</taxon>
        <taxon>PACMAD clade</taxon>
        <taxon>Panicoideae</taxon>
        <taxon>Panicodae</taxon>
        <taxon>Paniceae</taxon>
        <taxon>Melinidinae</taxon>
        <taxon>Urochloa</taxon>
    </lineage>
</organism>
<dbReference type="PRINTS" id="PR00081">
    <property type="entry name" value="GDHRDH"/>
</dbReference>
<dbReference type="PANTHER" id="PTHR43180">
    <property type="entry name" value="3-OXOACYL-(ACYL-CARRIER-PROTEIN) REDUCTASE (AFU_ORTHOLOGUE AFUA_6G11210)"/>
    <property type="match status" value="1"/>
</dbReference>
<dbReference type="Proteomes" id="UP001497457">
    <property type="component" value="Chromosome 23rd"/>
</dbReference>
<dbReference type="Pfam" id="PF13561">
    <property type="entry name" value="adh_short_C2"/>
    <property type="match status" value="1"/>
</dbReference>
<reference evidence="4 5" key="2">
    <citation type="submission" date="2024-10" db="EMBL/GenBank/DDBJ databases">
        <authorList>
            <person name="Ryan C."/>
        </authorList>
    </citation>
    <scope>NUCLEOTIDE SEQUENCE [LARGE SCALE GENOMIC DNA]</scope>
</reference>
<sequence>MALINKVAIITGAASTIGAAIATKFVKNGAKVILADTRSCQGIADKLNEDYKANHSGAEVEVARAKLCDVRDPFNILQAIDEAKKAYDGLHIFYNNAEVHYDDAPPIDYNIFKKTMAVNVESVLASIKYAAAEMRRLNTDSTNRGCILCTGTTDKVLLSGGMMPSAYSISKTAVIDVVRAAATELASDGVRVHSISARYGLAPERSMLNQTYPKANDTTLDAMFNKYKATKVAIAEEVANKAVELASNAGFSSMIEHELNVMIPRPSAPGEASDDSSVQSQTQG</sequence>
<dbReference type="AlphaFoldDB" id="A0ABC9ATB8"/>
<reference evidence="5" key="1">
    <citation type="submission" date="2024-06" db="EMBL/GenBank/DDBJ databases">
        <authorList>
            <person name="Ryan C."/>
        </authorList>
    </citation>
    <scope>NUCLEOTIDE SEQUENCE [LARGE SCALE GENOMIC DNA]</scope>
</reference>
<evidence type="ECO:0000256" key="3">
    <source>
        <dbReference type="SAM" id="MobiDB-lite"/>
    </source>
</evidence>
<name>A0ABC9ATB8_9POAL</name>
<accession>A0ABC9ATB8</accession>
<evidence type="ECO:0000256" key="1">
    <source>
        <dbReference type="ARBA" id="ARBA00006484"/>
    </source>
</evidence>
<dbReference type="PANTHER" id="PTHR43180:SF34">
    <property type="entry name" value="NAD(P)-BINDING ROSSMANN-FOLD SUPERFAMILY PROTEIN"/>
    <property type="match status" value="1"/>
</dbReference>
<evidence type="ECO:0000313" key="5">
    <source>
        <dbReference type="Proteomes" id="UP001497457"/>
    </source>
</evidence>
<feature type="compositionally biased region" description="Polar residues" evidence="3">
    <location>
        <begin position="275"/>
        <end position="284"/>
    </location>
</feature>
<dbReference type="GO" id="GO:0016491">
    <property type="term" value="F:oxidoreductase activity"/>
    <property type="evidence" value="ECO:0007669"/>
    <property type="project" value="UniProtKB-KW"/>
</dbReference>
<evidence type="ECO:0000256" key="2">
    <source>
        <dbReference type="ARBA" id="ARBA00023002"/>
    </source>
</evidence>